<dbReference type="AlphaFoldDB" id="A0A221KAP4"/>
<accession>A0A221KAP4</accession>
<proteinExistence type="predicted"/>
<organism evidence="1 2">
    <name type="scientific">Vitreoscilla filiformis</name>
    <dbReference type="NCBI Taxonomy" id="63"/>
    <lineage>
        <taxon>Bacteria</taxon>
        <taxon>Pseudomonadati</taxon>
        <taxon>Pseudomonadota</taxon>
        <taxon>Betaproteobacteria</taxon>
        <taxon>Neisseriales</taxon>
        <taxon>Neisseriaceae</taxon>
        <taxon>Vitreoscilla</taxon>
    </lineage>
</organism>
<gene>
    <name evidence="1" type="ORF">VITFI_CDS0325</name>
</gene>
<evidence type="ECO:0000313" key="1">
    <source>
        <dbReference type="EMBL" id="ASM76104.1"/>
    </source>
</evidence>
<reference evidence="1 2" key="1">
    <citation type="submission" date="2017-07" db="EMBL/GenBank/DDBJ databases">
        <title>Complete Genome Sequence of the cosmetic ferment Vitreoscilla filiformis (ATCC15551).</title>
        <authorList>
            <person name="Contreras S."/>
            <person name="Sagory-Zalkind P."/>
            <person name="Blanquart H."/>
            <person name="Iltis A."/>
            <person name="Morand S.C."/>
        </authorList>
    </citation>
    <scope>NUCLEOTIDE SEQUENCE [LARGE SCALE GENOMIC DNA]</scope>
    <source>
        <strain evidence="1 2">ATCC 15551</strain>
    </source>
</reference>
<dbReference type="Proteomes" id="UP000199729">
    <property type="component" value="Chromosome"/>
</dbReference>
<keyword evidence="2" id="KW-1185">Reference proteome</keyword>
<name>A0A221KAP4_VITFI</name>
<evidence type="ECO:0000313" key="2">
    <source>
        <dbReference type="Proteomes" id="UP000199729"/>
    </source>
</evidence>
<dbReference type="KEGG" id="vff:VITFI_CDS0325"/>
<sequence length="41" mass="4702">MNLMIREIQKSKRAVDRVFPKLRALGVWFVLNLTKAKCIGG</sequence>
<protein>
    <submittedName>
        <fullName evidence="1">Uncharacterized protein</fullName>
    </submittedName>
</protein>
<dbReference type="EMBL" id="CP022423">
    <property type="protein sequence ID" value="ASM76104.1"/>
    <property type="molecule type" value="Genomic_DNA"/>
</dbReference>